<protein>
    <recommendedName>
        <fullName evidence="2">Cytochrome bc1 complex Rieske iron-sulfur subunit</fullName>
    </recommendedName>
    <alternativeName>
        <fullName evidence="8">Cytochrome bc1 reductase complex subunit QcrA</fullName>
    </alternativeName>
</protein>
<comment type="caution">
    <text evidence="12">The sequence shown here is derived from an EMBL/GenBank/DDBJ whole genome shotgun (WGS) entry which is preliminary data.</text>
</comment>
<sequence>MTDPGLTRRRALTGATVVGVGVPLLAACGGDSDSGTATDPAASSSSPGATPTTSESTSASPSESAAADALTTTADVPQGGGTIFADQKVVVTQPTAGEFKCFSAICTHQGCVVSGVADGTINCACHGSSFSIEDGSVQGGPASSALDEVPISVDGDAISLS</sequence>
<evidence type="ECO:0000256" key="1">
    <source>
        <dbReference type="ARBA" id="ARBA00002494"/>
    </source>
</evidence>
<dbReference type="Proteomes" id="UP001499974">
    <property type="component" value="Unassembled WGS sequence"/>
</dbReference>
<dbReference type="PRINTS" id="PR00162">
    <property type="entry name" value="RIESKE"/>
</dbReference>
<feature type="compositionally biased region" description="Low complexity" evidence="10">
    <location>
        <begin position="31"/>
        <end position="75"/>
    </location>
</feature>
<dbReference type="EMBL" id="BAABKM010000004">
    <property type="protein sequence ID" value="GAA4717286.1"/>
    <property type="molecule type" value="Genomic_DNA"/>
</dbReference>
<keyword evidence="4" id="KW-0479">Metal-binding</keyword>
<dbReference type="Gene3D" id="2.102.10.10">
    <property type="entry name" value="Rieske [2Fe-2S] iron-sulphur domain"/>
    <property type="match status" value="1"/>
</dbReference>
<evidence type="ECO:0000256" key="7">
    <source>
        <dbReference type="ARBA" id="ARBA00023157"/>
    </source>
</evidence>
<evidence type="ECO:0000313" key="12">
    <source>
        <dbReference type="EMBL" id="GAA4717286.1"/>
    </source>
</evidence>
<evidence type="ECO:0000256" key="3">
    <source>
        <dbReference type="ARBA" id="ARBA00022714"/>
    </source>
</evidence>
<dbReference type="InterPro" id="IPR005805">
    <property type="entry name" value="Rieske_Fe-S_prot_C"/>
</dbReference>
<evidence type="ECO:0000256" key="10">
    <source>
        <dbReference type="SAM" id="MobiDB-lite"/>
    </source>
</evidence>
<evidence type="ECO:0000256" key="4">
    <source>
        <dbReference type="ARBA" id="ARBA00022723"/>
    </source>
</evidence>
<accession>A0ABP8XZ93</accession>
<dbReference type="Pfam" id="PF00355">
    <property type="entry name" value="Rieske"/>
    <property type="match status" value="1"/>
</dbReference>
<keyword evidence="13" id="KW-1185">Reference proteome</keyword>
<keyword evidence="3" id="KW-0001">2Fe-2S</keyword>
<proteinExistence type="predicted"/>
<gene>
    <name evidence="12" type="ORF">GCM10023349_41450</name>
</gene>
<dbReference type="InterPro" id="IPR017941">
    <property type="entry name" value="Rieske_2Fe-2S"/>
</dbReference>
<dbReference type="InterPro" id="IPR006311">
    <property type="entry name" value="TAT_signal"/>
</dbReference>
<keyword evidence="6" id="KW-0411">Iron-sulfur</keyword>
<feature type="region of interest" description="Disordered" evidence="10">
    <location>
        <begin position="31"/>
        <end position="78"/>
    </location>
</feature>
<dbReference type="InterPro" id="IPR014349">
    <property type="entry name" value="Rieske_Fe-S_prot"/>
</dbReference>
<evidence type="ECO:0000256" key="2">
    <source>
        <dbReference type="ARBA" id="ARBA00015816"/>
    </source>
</evidence>
<feature type="domain" description="Rieske" evidence="11">
    <location>
        <begin position="68"/>
        <end position="160"/>
    </location>
</feature>
<comment type="cofactor">
    <cofactor evidence="9">
        <name>[2Fe-2S] cluster</name>
        <dbReference type="ChEBI" id="CHEBI:190135"/>
    </cofactor>
</comment>
<comment type="function">
    <text evidence="1">Iron-sulfur subunit of the cytochrome bc1 complex, an essential component of the respiratory electron transport chain required for ATP synthesis. The bc1 complex catalyzes the oxidation of menaquinol and the reduction of cytochrome c in the respiratory chain. The bc1 complex operates through a Q-cycle mechanism that couples electron transfer to generation of the proton gradient that drives ATP synthesis.</text>
</comment>
<dbReference type="CDD" id="cd03467">
    <property type="entry name" value="Rieske"/>
    <property type="match status" value="1"/>
</dbReference>
<dbReference type="PANTHER" id="PTHR10134">
    <property type="entry name" value="CYTOCHROME B-C1 COMPLEX SUBUNIT RIESKE, MITOCHONDRIAL"/>
    <property type="match status" value="1"/>
</dbReference>
<dbReference type="SUPFAM" id="SSF50022">
    <property type="entry name" value="ISP domain"/>
    <property type="match status" value="1"/>
</dbReference>
<keyword evidence="7" id="KW-1015">Disulfide bond</keyword>
<dbReference type="PROSITE" id="PS51318">
    <property type="entry name" value="TAT"/>
    <property type="match status" value="1"/>
</dbReference>
<dbReference type="RefSeq" id="WP_345523548.1">
    <property type="nucleotide sequence ID" value="NZ_BAABKM010000004.1"/>
</dbReference>
<evidence type="ECO:0000259" key="11">
    <source>
        <dbReference type="PROSITE" id="PS51296"/>
    </source>
</evidence>
<evidence type="ECO:0000313" key="13">
    <source>
        <dbReference type="Proteomes" id="UP001499974"/>
    </source>
</evidence>
<evidence type="ECO:0000256" key="9">
    <source>
        <dbReference type="ARBA" id="ARBA00034078"/>
    </source>
</evidence>
<keyword evidence="5" id="KW-0408">Iron</keyword>
<dbReference type="InterPro" id="IPR036922">
    <property type="entry name" value="Rieske_2Fe-2S_sf"/>
</dbReference>
<evidence type="ECO:0000256" key="6">
    <source>
        <dbReference type="ARBA" id="ARBA00023014"/>
    </source>
</evidence>
<dbReference type="PROSITE" id="PS51296">
    <property type="entry name" value="RIESKE"/>
    <property type="match status" value="1"/>
</dbReference>
<name>A0ABP8XZ93_9ACTN</name>
<organism evidence="12 13">
    <name type="scientific">Nocardioides conyzicola</name>
    <dbReference type="NCBI Taxonomy" id="1651781"/>
    <lineage>
        <taxon>Bacteria</taxon>
        <taxon>Bacillati</taxon>
        <taxon>Actinomycetota</taxon>
        <taxon>Actinomycetes</taxon>
        <taxon>Propionibacteriales</taxon>
        <taxon>Nocardioidaceae</taxon>
        <taxon>Nocardioides</taxon>
    </lineage>
</organism>
<evidence type="ECO:0000256" key="5">
    <source>
        <dbReference type="ARBA" id="ARBA00023004"/>
    </source>
</evidence>
<reference evidence="13" key="1">
    <citation type="journal article" date="2019" name="Int. J. Syst. Evol. Microbiol.">
        <title>The Global Catalogue of Microorganisms (GCM) 10K type strain sequencing project: providing services to taxonomists for standard genome sequencing and annotation.</title>
        <authorList>
            <consortium name="The Broad Institute Genomics Platform"/>
            <consortium name="The Broad Institute Genome Sequencing Center for Infectious Disease"/>
            <person name="Wu L."/>
            <person name="Ma J."/>
        </authorList>
    </citation>
    <scope>NUCLEOTIDE SEQUENCE [LARGE SCALE GENOMIC DNA]</scope>
    <source>
        <strain evidence="13">JCM 18531</strain>
    </source>
</reference>
<evidence type="ECO:0000256" key="8">
    <source>
        <dbReference type="ARBA" id="ARBA00029586"/>
    </source>
</evidence>